<feature type="transmembrane region" description="Helical" evidence="2">
    <location>
        <begin position="148"/>
        <end position="171"/>
    </location>
</feature>
<feature type="transmembrane region" description="Helical" evidence="2">
    <location>
        <begin position="81"/>
        <end position="100"/>
    </location>
</feature>
<evidence type="ECO:0000256" key="1">
    <source>
        <dbReference type="SAM" id="MobiDB-lite"/>
    </source>
</evidence>
<keyword evidence="2" id="KW-1133">Transmembrane helix</keyword>
<keyword evidence="2" id="KW-0812">Transmembrane</keyword>
<evidence type="ECO:0008006" key="5">
    <source>
        <dbReference type="Google" id="ProtNLM"/>
    </source>
</evidence>
<protein>
    <recommendedName>
        <fullName evidence="5">ABC transporter permease</fullName>
    </recommendedName>
</protein>
<keyword evidence="2" id="KW-0472">Membrane</keyword>
<evidence type="ECO:0000313" key="3">
    <source>
        <dbReference type="EMBL" id="MFB9822555.1"/>
    </source>
</evidence>
<dbReference type="Proteomes" id="UP001589702">
    <property type="component" value="Unassembled WGS sequence"/>
</dbReference>
<evidence type="ECO:0000256" key="2">
    <source>
        <dbReference type="SAM" id="Phobius"/>
    </source>
</evidence>
<accession>A0ABV5Y6D9</accession>
<organism evidence="3 4">
    <name type="scientific">Arthrobacter ramosus</name>
    <dbReference type="NCBI Taxonomy" id="1672"/>
    <lineage>
        <taxon>Bacteria</taxon>
        <taxon>Bacillati</taxon>
        <taxon>Actinomycetota</taxon>
        <taxon>Actinomycetes</taxon>
        <taxon>Micrococcales</taxon>
        <taxon>Micrococcaceae</taxon>
        <taxon>Arthrobacter</taxon>
    </lineage>
</organism>
<dbReference type="EMBL" id="JBHMBC010000043">
    <property type="protein sequence ID" value="MFB9822555.1"/>
    <property type="molecule type" value="Genomic_DNA"/>
</dbReference>
<name>A0ABV5Y6D9_ARTRM</name>
<dbReference type="RefSeq" id="WP_234753857.1">
    <property type="nucleotide sequence ID" value="NZ_BAAAWN010000001.1"/>
</dbReference>
<proteinExistence type="predicted"/>
<feature type="region of interest" description="Disordered" evidence="1">
    <location>
        <begin position="1"/>
        <end position="25"/>
    </location>
</feature>
<feature type="transmembrane region" description="Helical" evidence="2">
    <location>
        <begin position="32"/>
        <end position="53"/>
    </location>
</feature>
<gene>
    <name evidence="3" type="ORF">ACFFP1_24075</name>
</gene>
<evidence type="ECO:0000313" key="4">
    <source>
        <dbReference type="Proteomes" id="UP001589702"/>
    </source>
</evidence>
<feature type="transmembrane region" description="Helical" evidence="2">
    <location>
        <begin position="112"/>
        <end position="136"/>
    </location>
</feature>
<keyword evidence="4" id="KW-1185">Reference proteome</keyword>
<sequence length="185" mass="19189">MTKPTSNLLDSGPTGDTDPDTDTDTDTRDRKWWLWLAVPAASGIGLGLAWWLLAPGGLNVISGNPALADPTASAGRLPRDLVLAGLLLLSGCFTAVLLDSKVRKPGHGIRTFLAVLGGTAGALVAWQVGLLAAQWWGPASNGSEGFTLRAATALLLWPGATALVTFLLTLFSLMGKQPEAPPLAP</sequence>
<comment type="caution">
    <text evidence="3">The sequence shown here is derived from an EMBL/GenBank/DDBJ whole genome shotgun (WGS) entry which is preliminary data.</text>
</comment>
<reference evidence="3 4" key="1">
    <citation type="submission" date="2024-09" db="EMBL/GenBank/DDBJ databases">
        <authorList>
            <person name="Sun Q."/>
            <person name="Mori K."/>
        </authorList>
    </citation>
    <scope>NUCLEOTIDE SEQUENCE [LARGE SCALE GENOMIC DNA]</scope>
    <source>
        <strain evidence="3 4">JCM 1334</strain>
    </source>
</reference>